<keyword evidence="9" id="KW-0413">Isomerase</keyword>
<dbReference type="Pfam" id="PF00571">
    <property type="entry name" value="CBS"/>
    <property type="match status" value="2"/>
</dbReference>
<feature type="site" description="Catalytically relevant" evidence="5">
    <location>
        <position position="187"/>
    </location>
</feature>
<evidence type="ECO:0000256" key="4">
    <source>
        <dbReference type="PIRNR" id="PIRNR004692"/>
    </source>
</evidence>
<comment type="caution">
    <text evidence="9">The sequence shown here is derived from an EMBL/GenBank/DDBJ whole genome shotgun (WGS) entry which is preliminary data.</text>
</comment>
<protein>
    <submittedName>
        <fullName evidence="9">KpsF/GutQ family sugar-phosphate isomerase</fullName>
    </submittedName>
</protein>
<dbReference type="CDD" id="cd05014">
    <property type="entry name" value="SIS_Kpsf"/>
    <property type="match status" value="1"/>
</dbReference>
<feature type="site" description="Catalytically relevant" evidence="5">
    <location>
        <position position="53"/>
    </location>
</feature>
<dbReference type="EMBL" id="PJKA01000003">
    <property type="protein sequence ID" value="PNC19847.1"/>
    <property type="molecule type" value="Genomic_DNA"/>
</dbReference>
<dbReference type="GO" id="GO:1901135">
    <property type="term" value="P:carbohydrate derivative metabolic process"/>
    <property type="evidence" value="ECO:0007669"/>
    <property type="project" value="InterPro"/>
</dbReference>
<dbReference type="Pfam" id="PF01380">
    <property type="entry name" value="SIS"/>
    <property type="match status" value="1"/>
</dbReference>
<sequence length="323" mass="34375">MNHLTRAKSVFEMEIEELRGVLSRLDDNFNQAVDLMSQALDRGNKIVIVGVGKSGNIGAKIVATLNSTGTPTVLLDSLNALHGDLGIVQDGDVCIAMSFSGETSELLALLPFIKRFELPIISMTGNTASSLAKYSDIVLDTGVSREACPLNLAPTSSTTAMLVMGDALAMALVEARHFTARDFAKRHPGGSLGRALLTKVGDIMRKGEEMAILPETASVNDCLKAMTTAHTGACILLTADNKLAGIFTHGDFVRAYGANPLIGEQPVSGLMTRNPIYVMEDDLAAEAVKAVSNRHIDDLVVLNAEMAPVGIIDLQDLARMKLV</sequence>
<dbReference type="SUPFAM" id="SSF53697">
    <property type="entry name" value="SIS domain"/>
    <property type="match status" value="1"/>
</dbReference>
<evidence type="ECO:0000313" key="9">
    <source>
        <dbReference type="EMBL" id="PNC19847.1"/>
    </source>
</evidence>
<dbReference type="InterPro" id="IPR050986">
    <property type="entry name" value="GutQ/KpsF_isomerases"/>
</dbReference>
<evidence type="ECO:0000256" key="3">
    <source>
        <dbReference type="ARBA" id="ARBA00023122"/>
    </source>
</evidence>
<evidence type="ECO:0000256" key="2">
    <source>
        <dbReference type="ARBA" id="ARBA00022737"/>
    </source>
</evidence>
<evidence type="ECO:0000313" key="10">
    <source>
        <dbReference type="Proteomes" id="UP000236000"/>
    </source>
</evidence>
<dbReference type="GO" id="GO:0097367">
    <property type="term" value="F:carbohydrate derivative binding"/>
    <property type="evidence" value="ECO:0007669"/>
    <property type="project" value="InterPro"/>
</dbReference>
<dbReference type="RefSeq" id="WP_102712107.1">
    <property type="nucleotide sequence ID" value="NZ_CABMLK010000002.1"/>
</dbReference>
<dbReference type="InterPro" id="IPR000644">
    <property type="entry name" value="CBS_dom"/>
</dbReference>
<dbReference type="FunFam" id="3.40.50.10490:FF:000011">
    <property type="entry name" value="Arabinose 5-phosphate isomerase"/>
    <property type="match status" value="1"/>
</dbReference>
<evidence type="ECO:0000259" key="7">
    <source>
        <dbReference type="PROSITE" id="PS51371"/>
    </source>
</evidence>
<feature type="domain" description="CBS" evidence="7">
    <location>
        <begin position="204"/>
        <end position="264"/>
    </location>
</feature>
<dbReference type="GO" id="GO:0005975">
    <property type="term" value="P:carbohydrate metabolic process"/>
    <property type="evidence" value="ECO:0007669"/>
    <property type="project" value="InterPro"/>
</dbReference>
<feature type="domain" description="SIS" evidence="8">
    <location>
        <begin position="36"/>
        <end position="178"/>
    </location>
</feature>
<evidence type="ECO:0000256" key="6">
    <source>
        <dbReference type="PROSITE-ProRule" id="PRU00703"/>
    </source>
</evidence>
<proteinExistence type="inferred from homology"/>
<accession>A0A2N8HGG5</accession>
<dbReference type="PANTHER" id="PTHR42745:SF1">
    <property type="entry name" value="ARABINOSE 5-PHOSPHATE ISOMERASE KDSD"/>
    <property type="match status" value="1"/>
</dbReference>
<evidence type="ECO:0000256" key="1">
    <source>
        <dbReference type="ARBA" id="ARBA00008165"/>
    </source>
</evidence>
<dbReference type="Gene3D" id="3.40.50.10490">
    <property type="entry name" value="Glucose-6-phosphate isomerase like protein, domain 1"/>
    <property type="match status" value="1"/>
</dbReference>
<keyword evidence="3 6" id="KW-0129">CBS domain</keyword>
<evidence type="ECO:0000259" key="8">
    <source>
        <dbReference type="PROSITE" id="PS51464"/>
    </source>
</evidence>
<dbReference type="Proteomes" id="UP000236000">
    <property type="component" value="Unassembled WGS sequence"/>
</dbReference>
<dbReference type="PANTHER" id="PTHR42745">
    <property type="match status" value="1"/>
</dbReference>
<name>A0A2N8HGG5_9BACT</name>
<dbReference type="AlphaFoldDB" id="A0A2N8HGG5"/>
<feature type="site" description="Catalytically relevant" evidence="5">
    <location>
        <position position="146"/>
    </location>
</feature>
<dbReference type="Gene3D" id="3.10.580.10">
    <property type="entry name" value="CBS-domain"/>
    <property type="match status" value="1"/>
</dbReference>
<dbReference type="OrthoDB" id="9762536at2"/>
<dbReference type="PIRSF" id="PIRSF004692">
    <property type="entry name" value="KdsD_KpsF"/>
    <property type="match status" value="1"/>
</dbReference>
<feature type="domain" description="CBS" evidence="7">
    <location>
        <begin position="271"/>
        <end position="323"/>
    </location>
</feature>
<keyword evidence="2" id="KW-0677">Repeat</keyword>
<dbReference type="PROSITE" id="PS51464">
    <property type="entry name" value="SIS"/>
    <property type="match status" value="1"/>
</dbReference>
<dbReference type="InterPro" id="IPR046342">
    <property type="entry name" value="CBS_dom_sf"/>
</dbReference>
<reference evidence="9 10" key="1">
    <citation type="journal article" date="2017" name="BMC Genomics">
        <title>Genome sequencing of 39 Akkermansia muciniphila isolates reveals its population structure, genomic and functional diverisity, and global distribution in mammalian gut microbiotas.</title>
        <authorList>
            <person name="Guo X."/>
            <person name="Li S."/>
            <person name="Zhang J."/>
            <person name="Wu F."/>
            <person name="Li X."/>
            <person name="Wu D."/>
            <person name="Zhang M."/>
            <person name="Ou Z."/>
            <person name="Jie Z."/>
            <person name="Yan Q."/>
            <person name="Li P."/>
            <person name="Yi J."/>
            <person name="Peng Y."/>
        </authorList>
    </citation>
    <scope>NUCLEOTIDE SEQUENCE [LARGE SCALE GENOMIC DNA]</scope>
    <source>
        <strain evidence="9 10">GP24</strain>
    </source>
</reference>
<dbReference type="PROSITE" id="PS51371">
    <property type="entry name" value="CBS"/>
    <property type="match status" value="2"/>
</dbReference>
<dbReference type="NCBIfam" id="TIGR00393">
    <property type="entry name" value="kpsF"/>
    <property type="match status" value="1"/>
</dbReference>
<dbReference type="InterPro" id="IPR046348">
    <property type="entry name" value="SIS_dom_sf"/>
</dbReference>
<evidence type="ECO:0000256" key="5">
    <source>
        <dbReference type="PIRSR" id="PIRSR004692-3"/>
    </source>
</evidence>
<dbReference type="GO" id="GO:0019146">
    <property type="term" value="F:arabinose-5-phosphate isomerase activity"/>
    <property type="evidence" value="ECO:0007669"/>
    <property type="project" value="UniProtKB-ARBA"/>
</dbReference>
<dbReference type="InterPro" id="IPR001347">
    <property type="entry name" value="SIS_dom"/>
</dbReference>
<dbReference type="InterPro" id="IPR035474">
    <property type="entry name" value="SIS_Kpsf"/>
</dbReference>
<organism evidence="9 10">
    <name type="scientific">Akkermansia muciniphila</name>
    <dbReference type="NCBI Taxonomy" id="239935"/>
    <lineage>
        <taxon>Bacteria</taxon>
        <taxon>Pseudomonadati</taxon>
        <taxon>Verrucomicrobiota</taxon>
        <taxon>Verrucomicrobiia</taxon>
        <taxon>Verrucomicrobiales</taxon>
        <taxon>Akkermansiaceae</taxon>
        <taxon>Akkermansia</taxon>
    </lineage>
</organism>
<gene>
    <name evidence="9" type="ORF">CXU22_02215</name>
</gene>
<comment type="similarity">
    <text evidence="1 4">Belongs to the SIS family. GutQ/KpsF subfamily.</text>
</comment>
<dbReference type="InterPro" id="IPR004800">
    <property type="entry name" value="KdsD/KpsF-type"/>
</dbReference>
<feature type="site" description="Catalytically relevant" evidence="5">
    <location>
        <position position="105"/>
    </location>
</feature>